<protein>
    <recommendedName>
        <fullName evidence="4">Ribosomal RNA methyltransferase FtsJ domain-containing protein</fullName>
    </recommendedName>
</protein>
<dbReference type="SUPFAM" id="SSF53335">
    <property type="entry name" value="S-adenosyl-L-methionine-dependent methyltransferases"/>
    <property type="match status" value="1"/>
</dbReference>
<organism evidence="2 3">
    <name type="scientific">Bodo saltans</name>
    <name type="common">Flagellated protozoan</name>
    <dbReference type="NCBI Taxonomy" id="75058"/>
    <lineage>
        <taxon>Eukaryota</taxon>
        <taxon>Discoba</taxon>
        <taxon>Euglenozoa</taxon>
        <taxon>Kinetoplastea</taxon>
        <taxon>Metakinetoplastina</taxon>
        <taxon>Eubodonida</taxon>
        <taxon>Bodonidae</taxon>
        <taxon>Bodo</taxon>
    </lineage>
</organism>
<dbReference type="Proteomes" id="UP000051952">
    <property type="component" value="Unassembled WGS sequence"/>
</dbReference>
<dbReference type="OrthoDB" id="417125at2759"/>
<evidence type="ECO:0000313" key="2">
    <source>
        <dbReference type="EMBL" id="CUG87116.1"/>
    </source>
</evidence>
<dbReference type="InterPro" id="IPR029063">
    <property type="entry name" value="SAM-dependent_MTases_sf"/>
</dbReference>
<evidence type="ECO:0000256" key="1">
    <source>
        <dbReference type="SAM" id="MobiDB-lite"/>
    </source>
</evidence>
<feature type="compositionally biased region" description="Polar residues" evidence="1">
    <location>
        <begin position="254"/>
        <end position="269"/>
    </location>
</feature>
<feature type="region of interest" description="Disordered" evidence="1">
    <location>
        <begin position="243"/>
        <end position="269"/>
    </location>
</feature>
<evidence type="ECO:0008006" key="4">
    <source>
        <dbReference type="Google" id="ProtNLM"/>
    </source>
</evidence>
<accession>A0A0S4JAG9</accession>
<gene>
    <name evidence="2" type="ORF">BSAL_08740</name>
</gene>
<feature type="region of interest" description="Disordered" evidence="1">
    <location>
        <begin position="168"/>
        <end position="190"/>
    </location>
</feature>
<dbReference type="EMBL" id="CYKH01001443">
    <property type="protein sequence ID" value="CUG87116.1"/>
    <property type="molecule type" value="Genomic_DNA"/>
</dbReference>
<dbReference type="AlphaFoldDB" id="A0A0S4JAG9"/>
<evidence type="ECO:0000313" key="3">
    <source>
        <dbReference type="Proteomes" id="UP000051952"/>
    </source>
</evidence>
<feature type="compositionally biased region" description="Polar residues" evidence="1">
    <location>
        <begin position="172"/>
        <end position="190"/>
    </location>
</feature>
<name>A0A0S4JAG9_BODSA</name>
<sequence length="418" mass="45060">MDDKSSAAAYHAELTSSSAAYRTYATTRQDLWKDPRFQQAQARLGRSGDYAAHYVQHLLPKLREHFGNNTEPKAAPLRFLDMGCAPGGLCETLLHRSGALQWSGVGVTLHEQDGGLPMDVGAIPDRFDIRYADVTHRDAFVHACVKDDEVGTFDFVNCGIVLDQTVRRKRSGGNTATQQPSDEDASSASTTPMISFGEQLYTQLLVAARALKSDGSGAVMMALKTDFPSLPEMIPTLATLIQHRSSHTKEESNDGYSPQEPSNTLPGSHTSVRVIPTMYTMTCGKKQFYTVVFGAHATAQLAEDVRRIWNLGTARYLAMKRTAIAAKRARDDNTVEGASVSSASKQKLVSVQNLVVSTLASSSGDGSVDAVVVESNGYVAHDAVSSVYATVTGKDLDAFFGMVSAALQQQASGQRLGR</sequence>
<proteinExistence type="predicted"/>
<reference evidence="3" key="1">
    <citation type="submission" date="2015-09" db="EMBL/GenBank/DDBJ databases">
        <authorList>
            <consortium name="Pathogen Informatics"/>
        </authorList>
    </citation>
    <scope>NUCLEOTIDE SEQUENCE [LARGE SCALE GENOMIC DNA]</scope>
    <source>
        <strain evidence="3">Lake Konstanz</strain>
    </source>
</reference>
<dbReference type="VEuPathDB" id="TriTrypDB:BSAL_08740"/>
<keyword evidence="3" id="KW-1185">Reference proteome</keyword>